<evidence type="ECO:0000313" key="2">
    <source>
        <dbReference type="Proteomes" id="UP000245626"/>
    </source>
</evidence>
<protein>
    <submittedName>
        <fullName evidence="1">Uncharacterized protein</fullName>
    </submittedName>
</protein>
<evidence type="ECO:0000313" key="1">
    <source>
        <dbReference type="EMBL" id="PWN46923.1"/>
    </source>
</evidence>
<dbReference type="EMBL" id="KZ820630">
    <property type="protein sequence ID" value="PWN46923.1"/>
    <property type="molecule type" value="Genomic_DNA"/>
</dbReference>
<keyword evidence="2" id="KW-1185">Reference proteome</keyword>
<accession>A0ACD0NM53</accession>
<sequence length="105" mass="12132">MMGRTARHPCLWMRAVGPRTLRRPGRSVGLSTMAPHHHRQVRETIPADCSSRNRSRKSRSTCPSRCRTTSRTRRQLVVARWLDRDRSSEPRRSTLPSTSTLHFPS</sequence>
<dbReference type="Proteomes" id="UP000245626">
    <property type="component" value="Unassembled WGS sequence"/>
</dbReference>
<name>A0ACD0NM53_9BASI</name>
<gene>
    <name evidence="1" type="ORF">IE53DRAFT_282531</name>
</gene>
<proteinExistence type="predicted"/>
<organism evidence="1 2">
    <name type="scientific">Violaceomyces palustris</name>
    <dbReference type="NCBI Taxonomy" id="1673888"/>
    <lineage>
        <taxon>Eukaryota</taxon>
        <taxon>Fungi</taxon>
        <taxon>Dikarya</taxon>
        <taxon>Basidiomycota</taxon>
        <taxon>Ustilaginomycotina</taxon>
        <taxon>Ustilaginomycetes</taxon>
        <taxon>Violaceomycetales</taxon>
        <taxon>Violaceomycetaceae</taxon>
        <taxon>Violaceomyces</taxon>
    </lineage>
</organism>
<reference evidence="1 2" key="1">
    <citation type="journal article" date="2018" name="Mol. Biol. Evol.">
        <title>Broad Genomic Sampling Reveals a Smut Pathogenic Ancestry of the Fungal Clade Ustilaginomycotina.</title>
        <authorList>
            <person name="Kijpornyongpan T."/>
            <person name="Mondo S.J."/>
            <person name="Barry K."/>
            <person name="Sandor L."/>
            <person name="Lee J."/>
            <person name="Lipzen A."/>
            <person name="Pangilinan J."/>
            <person name="LaButti K."/>
            <person name="Hainaut M."/>
            <person name="Henrissat B."/>
            <person name="Grigoriev I.V."/>
            <person name="Spatafora J.W."/>
            <person name="Aime M.C."/>
        </authorList>
    </citation>
    <scope>NUCLEOTIDE SEQUENCE [LARGE SCALE GENOMIC DNA]</scope>
    <source>
        <strain evidence="1 2">SA 807</strain>
    </source>
</reference>